<accession>A0ABN3BMC1</accession>
<feature type="domain" description="AMP-dependent synthetase/ligase" evidence="1">
    <location>
        <begin position="19"/>
        <end position="372"/>
    </location>
</feature>
<dbReference type="InterPro" id="IPR020845">
    <property type="entry name" value="AMP-binding_CS"/>
</dbReference>
<dbReference type="InterPro" id="IPR045851">
    <property type="entry name" value="AMP-bd_C_sf"/>
</dbReference>
<proteinExistence type="predicted"/>
<dbReference type="PROSITE" id="PS00455">
    <property type="entry name" value="AMP_BINDING"/>
    <property type="match status" value="1"/>
</dbReference>
<gene>
    <name evidence="3" type="ORF">GCM10009849_09330</name>
</gene>
<dbReference type="GO" id="GO:0016874">
    <property type="term" value="F:ligase activity"/>
    <property type="evidence" value="ECO:0007669"/>
    <property type="project" value="UniProtKB-KW"/>
</dbReference>
<keyword evidence="3" id="KW-0436">Ligase</keyword>
<sequence length="520" mass="55401">MNRSAPADGLHTLGRWTTDRASSMPERTAVDDRGVTLAYGELEARAAALAAALLGAGYRPGERIATLTGNSADQVVLFFACAKAGLVLVPLSWRLAPRELAEQLEIAAPVLFVVEQEHEALARAAAALMPVSPSTAEPGRGGIERSLPPRGEPVTRAAVGDEDPLLIVFTSGTEGRPKAAVLTHANCFWTNLSFSRTVEVSRDDVVLCIMPQFHVGGWNILALLAWWTGATVVLERGFDAARILKLIAQRRVTTMMGVPAHYLMLSQHPGFGEADLTSLRRAVVGGAPMPAPLLRTWHARGVALTQGYGLTEAGPNVLCLAPEEALRRVGSAGTPYPHVDIAVADPTTGAVLDGPARGELWVRGPGVFAGYLDDPAATARVLVDGWLRTGDVVERDAEGFLRVVDRLKDLYISGGENVSPSEVEQALLAHPAVADAAVVGVPDERWGEAGAAFVVVRPGCATDAEELREHLRGVLARFKVPRSIDFVAEIPRTGLHKAARARLRARAESRAVRLPGEGVR</sequence>
<dbReference type="InterPro" id="IPR042099">
    <property type="entry name" value="ANL_N_sf"/>
</dbReference>
<dbReference type="PANTHER" id="PTHR43767">
    <property type="entry name" value="LONG-CHAIN-FATTY-ACID--COA LIGASE"/>
    <property type="match status" value="1"/>
</dbReference>
<dbReference type="RefSeq" id="WP_344298509.1">
    <property type="nucleotide sequence ID" value="NZ_BAAAQW010000003.1"/>
</dbReference>
<evidence type="ECO:0000259" key="1">
    <source>
        <dbReference type="Pfam" id="PF00501"/>
    </source>
</evidence>
<comment type="caution">
    <text evidence="3">The sequence shown here is derived from an EMBL/GenBank/DDBJ whole genome shotgun (WGS) entry which is preliminary data.</text>
</comment>
<dbReference type="SUPFAM" id="SSF56801">
    <property type="entry name" value="Acetyl-CoA synthetase-like"/>
    <property type="match status" value="1"/>
</dbReference>
<dbReference type="Proteomes" id="UP001500432">
    <property type="component" value="Unassembled WGS sequence"/>
</dbReference>
<dbReference type="Pfam" id="PF13193">
    <property type="entry name" value="AMP-binding_C"/>
    <property type="match status" value="1"/>
</dbReference>
<dbReference type="EMBL" id="BAAAQW010000003">
    <property type="protein sequence ID" value="GAA2198067.1"/>
    <property type="molecule type" value="Genomic_DNA"/>
</dbReference>
<dbReference type="Gene3D" id="3.30.300.30">
    <property type="match status" value="1"/>
</dbReference>
<keyword evidence="4" id="KW-1185">Reference proteome</keyword>
<dbReference type="Gene3D" id="3.40.50.12780">
    <property type="entry name" value="N-terminal domain of ligase-like"/>
    <property type="match status" value="1"/>
</dbReference>
<protein>
    <submittedName>
        <fullName evidence="3">Long-chain fatty acid--CoA ligase</fullName>
    </submittedName>
</protein>
<evidence type="ECO:0000313" key="4">
    <source>
        <dbReference type="Proteomes" id="UP001500432"/>
    </source>
</evidence>
<dbReference type="InterPro" id="IPR025110">
    <property type="entry name" value="AMP-bd_C"/>
</dbReference>
<evidence type="ECO:0000313" key="3">
    <source>
        <dbReference type="EMBL" id="GAA2198067.1"/>
    </source>
</evidence>
<name>A0ABN3BMC1_9MICC</name>
<dbReference type="Pfam" id="PF00501">
    <property type="entry name" value="AMP-binding"/>
    <property type="match status" value="1"/>
</dbReference>
<feature type="domain" description="AMP-binding enzyme C-terminal" evidence="2">
    <location>
        <begin position="422"/>
        <end position="497"/>
    </location>
</feature>
<dbReference type="InterPro" id="IPR050237">
    <property type="entry name" value="ATP-dep_AMP-bd_enzyme"/>
</dbReference>
<organism evidence="3 4">
    <name type="scientific">Sinomonas flava</name>
    <dbReference type="NCBI Taxonomy" id="496857"/>
    <lineage>
        <taxon>Bacteria</taxon>
        <taxon>Bacillati</taxon>
        <taxon>Actinomycetota</taxon>
        <taxon>Actinomycetes</taxon>
        <taxon>Micrococcales</taxon>
        <taxon>Micrococcaceae</taxon>
        <taxon>Sinomonas</taxon>
    </lineage>
</organism>
<evidence type="ECO:0000259" key="2">
    <source>
        <dbReference type="Pfam" id="PF13193"/>
    </source>
</evidence>
<reference evidence="3 4" key="1">
    <citation type="journal article" date="2019" name="Int. J. Syst. Evol. Microbiol.">
        <title>The Global Catalogue of Microorganisms (GCM) 10K type strain sequencing project: providing services to taxonomists for standard genome sequencing and annotation.</title>
        <authorList>
            <consortium name="The Broad Institute Genomics Platform"/>
            <consortium name="The Broad Institute Genome Sequencing Center for Infectious Disease"/>
            <person name="Wu L."/>
            <person name="Ma J."/>
        </authorList>
    </citation>
    <scope>NUCLEOTIDE SEQUENCE [LARGE SCALE GENOMIC DNA]</scope>
    <source>
        <strain evidence="3 4">JCM 16034</strain>
    </source>
</reference>
<dbReference type="InterPro" id="IPR000873">
    <property type="entry name" value="AMP-dep_synth/lig_dom"/>
</dbReference>
<dbReference type="PANTHER" id="PTHR43767:SF1">
    <property type="entry name" value="NONRIBOSOMAL PEPTIDE SYNTHASE PES1 (EUROFUNG)-RELATED"/>
    <property type="match status" value="1"/>
</dbReference>